<keyword evidence="1 2" id="KW-0238">DNA-binding</keyword>
<dbReference type="AlphaFoldDB" id="A0AAW5QTE5"/>
<dbReference type="Gene3D" id="1.10.357.10">
    <property type="entry name" value="Tetracycline Repressor, domain 2"/>
    <property type="match status" value="1"/>
</dbReference>
<evidence type="ECO:0000313" key="6">
    <source>
        <dbReference type="Proteomes" id="UP001320898"/>
    </source>
</evidence>
<comment type="caution">
    <text evidence="5">The sequence shown here is derived from an EMBL/GenBank/DDBJ whole genome shotgun (WGS) entry which is preliminary data.</text>
</comment>
<evidence type="ECO:0000259" key="4">
    <source>
        <dbReference type="PROSITE" id="PS50977"/>
    </source>
</evidence>
<gene>
    <name evidence="5" type="ORF">MUB46_05470</name>
</gene>
<dbReference type="InterPro" id="IPR001647">
    <property type="entry name" value="HTH_TetR"/>
</dbReference>
<dbReference type="InterPro" id="IPR013573">
    <property type="entry name" value="Tscrpt_reg_YcdC_C"/>
</dbReference>
<organism evidence="5 6">
    <name type="scientific">Microbaculum marinisediminis</name>
    <dbReference type="NCBI Taxonomy" id="2931392"/>
    <lineage>
        <taxon>Bacteria</taxon>
        <taxon>Pseudomonadati</taxon>
        <taxon>Pseudomonadota</taxon>
        <taxon>Alphaproteobacteria</taxon>
        <taxon>Hyphomicrobiales</taxon>
        <taxon>Tepidamorphaceae</taxon>
        <taxon>Microbaculum</taxon>
    </lineage>
</organism>
<name>A0AAW5QTE5_9HYPH</name>
<dbReference type="RefSeq" id="WP_261614871.1">
    <property type="nucleotide sequence ID" value="NZ_JALIDZ010000002.1"/>
</dbReference>
<dbReference type="PRINTS" id="PR00455">
    <property type="entry name" value="HTHTETR"/>
</dbReference>
<dbReference type="Pfam" id="PF00440">
    <property type="entry name" value="TetR_N"/>
    <property type="match status" value="1"/>
</dbReference>
<evidence type="ECO:0000256" key="2">
    <source>
        <dbReference type="PROSITE-ProRule" id="PRU00335"/>
    </source>
</evidence>
<keyword evidence="6" id="KW-1185">Reference proteome</keyword>
<dbReference type="EMBL" id="JALIDZ010000002">
    <property type="protein sequence ID" value="MCT8971306.1"/>
    <property type="molecule type" value="Genomic_DNA"/>
</dbReference>
<dbReference type="Proteomes" id="UP001320898">
    <property type="component" value="Unassembled WGS sequence"/>
</dbReference>
<dbReference type="GO" id="GO:0003700">
    <property type="term" value="F:DNA-binding transcription factor activity"/>
    <property type="evidence" value="ECO:0007669"/>
    <property type="project" value="TreeGrafter"/>
</dbReference>
<dbReference type="Gene3D" id="1.10.10.60">
    <property type="entry name" value="Homeodomain-like"/>
    <property type="match status" value="1"/>
</dbReference>
<dbReference type="PANTHER" id="PTHR30055:SF196">
    <property type="entry name" value="HTH-TYPE TRANSCRIPTIONAL REGULATOR RUTR"/>
    <property type="match status" value="1"/>
</dbReference>
<feature type="domain" description="HTH tetR-type" evidence="4">
    <location>
        <begin position="22"/>
        <end position="82"/>
    </location>
</feature>
<feature type="region of interest" description="Disordered" evidence="3">
    <location>
        <begin position="1"/>
        <end position="20"/>
    </location>
</feature>
<dbReference type="SUPFAM" id="SSF46689">
    <property type="entry name" value="Homeodomain-like"/>
    <property type="match status" value="1"/>
</dbReference>
<proteinExistence type="predicted"/>
<evidence type="ECO:0000313" key="5">
    <source>
        <dbReference type="EMBL" id="MCT8971306.1"/>
    </source>
</evidence>
<dbReference type="GO" id="GO:0045892">
    <property type="term" value="P:negative regulation of DNA-templated transcription"/>
    <property type="evidence" value="ECO:0007669"/>
    <property type="project" value="InterPro"/>
</dbReference>
<dbReference type="Pfam" id="PF08362">
    <property type="entry name" value="TetR_C_3"/>
    <property type="match status" value="1"/>
</dbReference>
<evidence type="ECO:0000256" key="1">
    <source>
        <dbReference type="ARBA" id="ARBA00023125"/>
    </source>
</evidence>
<accession>A0AAW5QTE5</accession>
<feature type="DNA-binding region" description="H-T-H motif" evidence="2">
    <location>
        <begin position="45"/>
        <end position="64"/>
    </location>
</feature>
<evidence type="ECO:0000256" key="3">
    <source>
        <dbReference type="SAM" id="MobiDB-lite"/>
    </source>
</evidence>
<dbReference type="InterPro" id="IPR009057">
    <property type="entry name" value="Homeodomain-like_sf"/>
</dbReference>
<protein>
    <submittedName>
        <fullName evidence="5">TetR/AcrR family transcriptional regulator</fullName>
    </submittedName>
</protein>
<dbReference type="SUPFAM" id="SSF48498">
    <property type="entry name" value="Tetracyclin repressor-like, C-terminal domain"/>
    <property type="match status" value="1"/>
</dbReference>
<dbReference type="PANTHER" id="PTHR30055">
    <property type="entry name" value="HTH-TYPE TRANSCRIPTIONAL REGULATOR RUTR"/>
    <property type="match status" value="1"/>
</dbReference>
<dbReference type="PROSITE" id="PS50977">
    <property type="entry name" value="HTH_TETR_2"/>
    <property type="match status" value="1"/>
</dbReference>
<sequence>MPSEAARGATGARQDGRTGIRQENEAAILKAAEEVFAEYGFKGATTAMIAERAGLPKANLHYYFPTKLALYRRVVDDIFNIWLKSANSFDESDDPVEALTRYINEKMDISRAHPMGSKVWANEIIHKAPVIQDYLETTLRDWTDSRAAVIRRWIAEGKIAPINPEYLLYMIWATTQHYADFGHQIATLNDGEPLSDDQFEEAKRNVVEIILRGIGASSQATKQPAIRSLA</sequence>
<reference evidence="5 6" key="1">
    <citation type="submission" date="2022-04" db="EMBL/GenBank/DDBJ databases">
        <authorList>
            <person name="Ye Y.-Q."/>
            <person name="Du Z.-J."/>
        </authorList>
    </citation>
    <scope>NUCLEOTIDE SEQUENCE [LARGE SCALE GENOMIC DNA]</scope>
    <source>
        <strain evidence="5 6">A6E488</strain>
    </source>
</reference>
<dbReference type="InterPro" id="IPR050109">
    <property type="entry name" value="HTH-type_TetR-like_transc_reg"/>
</dbReference>
<dbReference type="GO" id="GO:0000976">
    <property type="term" value="F:transcription cis-regulatory region binding"/>
    <property type="evidence" value="ECO:0007669"/>
    <property type="project" value="TreeGrafter"/>
</dbReference>
<dbReference type="InterPro" id="IPR036271">
    <property type="entry name" value="Tet_transcr_reg_TetR-rel_C_sf"/>
</dbReference>